<dbReference type="SUPFAM" id="SSF53182">
    <property type="entry name" value="Pyrrolidone carboxyl peptidase (pyroglutamate aminopeptidase)"/>
    <property type="match status" value="1"/>
</dbReference>
<keyword evidence="4" id="KW-0788">Thiol protease</keyword>
<evidence type="ECO:0000256" key="1">
    <source>
        <dbReference type="ARBA" id="ARBA00006641"/>
    </source>
</evidence>
<dbReference type="PANTHER" id="PTHR23402:SF1">
    <property type="entry name" value="PYROGLUTAMYL-PEPTIDASE I"/>
    <property type="match status" value="1"/>
</dbReference>
<evidence type="ECO:0000256" key="4">
    <source>
        <dbReference type="ARBA" id="ARBA00022807"/>
    </source>
</evidence>
<reference evidence="5 6" key="1">
    <citation type="submission" date="2017-08" db="EMBL/GenBank/DDBJ databases">
        <title>Draft genome sequence of filamentous cyanobacterium Calothrix elsteri CCALA 953.</title>
        <authorList>
            <person name="Gagunashvili A.N."/>
            <person name="Elster J."/>
            <person name="Andresson O.S."/>
        </authorList>
    </citation>
    <scope>NUCLEOTIDE SEQUENCE [LARGE SCALE GENOMIC DNA]</scope>
    <source>
        <strain evidence="5 6">CCALA 953</strain>
    </source>
</reference>
<proteinExistence type="inferred from homology"/>
<accession>A0A2A2TEQ7</accession>
<protein>
    <submittedName>
        <fullName evidence="5">Peptidase C15</fullName>
    </submittedName>
</protein>
<keyword evidence="2" id="KW-0645">Protease</keyword>
<dbReference type="AlphaFoldDB" id="A0A2A2TEQ7"/>
<comment type="caution">
    <text evidence="5">The sequence shown here is derived from an EMBL/GenBank/DDBJ whole genome shotgun (WGS) entry which is preliminary data.</text>
</comment>
<dbReference type="RefSeq" id="WP_095723498.1">
    <property type="nucleotide sequence ID" value="NZ_NTFS01000272.1"/>
</dbReference>
<comment type="similarity">
    <text evidence="1">Belongs to the peptidase C15 family.</text>
</comment>
<dbReference type="GO" id="GO:0008234">
    <property type="term" value="F:cysteine-type peptidase activity"/>
    <property type="evidence" value="ECO:0007669"/>
    <property type="project" value="UniProtKB-KW"/>
</dbReference>
<sequence length="184" mass="20747">MTKRFILTSFDIWLPHHTSNSSDDLLELVNKVNFVPNDLIFLRKLPVDVKTASAKVITQIDETQPDYIICCGMAESRSKLSVESNARSTVHIGEDWNESILRTSIDLDNLVRQSTALEISHNCGRFVCEGLYYSVLNYLNLHSQFHPNKSSCIFIHVPILTKDNLSVVLEGFLSIIHCLALSPS</sequence>
<keyword evidence="3" id="KW-0378">Hydrolase</keyword>
<evidence type="ECO:0000313" key="6">
    <source>
        <dbReference type="Proteomes" id="UP000218238"/>
    </source>
</evidence>
<dbReference type="InterPro" id="IPR016125">
    <property type="entry name" value="Peptidase_C15-like"/>
</dbReference>
<gene>
    <name evidence="5" type="ORF">CK510_20685</name>
</gene>
<dbReference type="InterPro" id="IPR036440">
    <property type="entry name" value="Peptidase_C15-like_sf"/>
</dbReference>
<dbReference type="PANTHER" id="PTHR23402">
    <property type="entry name" value="PROTEASE FAMILY C15 PYROGLUTAMYL-PEPTIDASE I-RELATED"/>
    <property type="match status" value="1"/>
</dbReference>
<organism evidence="5 6">
    <name type="scientific">Brunnivagina elsteri CCALA 953</name>
    <dbReference type="NCBI Taxonomy" id="987040"/>
    <lineage>
        <taxon>Bacteria</taxon>
        <taxon>Bacillati</taxon>
        <taxon>Cyanobacteriota</taxon>
        <taxon>Cyanophyceae</taxon>
        <taxon>Nostocales</taxon>
        <taxon>Calotrichaceae</taxon>
        <taxon>Brunnivagina</taxon>
    </lineage>
</organism>
<dbReference type="Proteomes" id="UP000218238">
    <property type="component" value="Unassembled WGS sequence"/>
</dbReference>
<evidence type="ECO:0000256" key="3">
    <source>
        <dbReference type="ARBA" id="ARBA00022801"/>
    </source>
</evidence>
<dbReference type="OrthoDB" id="9779738at2"/>
<name>A0A2A2TEQ7_9CYAN</name>
<evidence type="ECO:0000313" key="5">
    <source>
        <dbReference type="EMBL" id="PAX52181.1"/>
    </source>
</evidence>
<keyword evidence="6" id="KW-1185">Reference proteome</keyword>
<dbReference type="Gene3D" id="3.40.630.20">
    <property type="entry name" value="Peptidase C15, pyroglutamyl peptidase I-like"/>
    <property type="match status" value="1"/>
</dbReference>
<dbReference type="GO" id="GO:0006508">
    <property type="term" value="P:proteolysis"/>
    <property type="evidence" value="ECO:0007669"/>
    <property type="project" value="UniProtKB-KW"/>
</dbReference>
<dbReference type="EMBL" id="NTFS01000272">
    <property type="protein sequence ID" value="PAX52181.1"/>
    <property type="molecule type" value="Genomic_DNA"/>
</dbReference>
<evidence type="ECO:0000256" key="2">
    <source>
        <dbReference type="ARBA" id="ARBA00022670"/>
    </source>
</evidence>